<dbReference type="InterPro" id="IPR001969">
    <property type="entry name" value="Aspartic_peptidase_AS"/>
</dbReference>
<dbReference type="Pfam" id="PF13650">
    <property type="entry name" value="Asp_protease_2"/>
    <property type="match status" value="1"/>
</dbReference>
<keyword evidence="4" id="KW-0645">Protease</keyword>
<feature type="domain" description="Peptidase A2" evidence="3">
    <location>
        <begin position="66"/>
        <end position="144"/>
    </location>
</feature>
<evidence type="ECO:0000313" key="5">
    <source>
        <dbReference type="Proteomes" id="UP000782554"/>
    </source>
</evidence>
<dbReference type="Pfam" id="PF13975">
    <property type="entry name" value="gag-asp_proteas"/>
    <property type="match status" value="1"/>
</dbReference>
<keyword evidence="2" id="KW-0732">Signal</keyword>
<dbReference type="GO" id="GO:0008233">
    <property type="term" value="F:peptidase activity"/>
    <property type="evidence" value="ECO:0007669"/>
    <property type="project" value="UniProtKB-KW"/>
</dbReference>
<keyword evidence="5" id="KW-1185">Reference proteome</keyword>
<dbReference type="Gene3D" id="2.40.70.10">
    <property type="entry name" value="Acid Proteases"/>
    <property type="match status" value="2"/>
</dbReference>
<dbReference type="PROSITE" id="PS00141">
    <property type="entry name" value="ASP_PROTEASE"/>
    <property type="match status" value="1"/>
</dbReference>
<dbReference type="CDD" id="cd05483">
    <property type="entry name" value="retropepsin_like_bacteria"/>
    <property type="match status" value="1"/>
</dbReference>
<evidence type="ECO:0000259" key="3">
    <source>
        <dbReference type="PROSITE" id="PS50175"/>
    </source>
</evidence>
<accession>A0ABS7JSF9</accession>
<dbReference type="Proteomes" id="UP000782554">
    <property type="component" value="Unassembled WGS sequence"/>
</dbReference>
<comment type="caution">
    <text evidence="4">The sequence shown here is derived from an EMBL/GenBank/DDBJ whole genome shotgun (WGS) entry which is preliminary data.</text>
</comment>
<organism evidence="4 5">
    <name type="scientific">Qipengyuania mesophila</name>
    <dbReference type="NCBI Taxonomy" id="2867246"/>
    <lineage>
        <taxon>Bacteria</taxon>
        <taxon>Pseudomonadati</taxon>
        <taxon>Pseudomonadota</taxon>
        <taxon>Alphaproteobacteria</taxon>
        <taxon>Sphingomonadales</taxon>
        <taxon>Erythrobacteraceae</taxon>
        <taxon>Qipengyuania</taxon>
    </lineage>
</organism>
<protein>
    <submittedName>
        <fullName evidence="4">Aspartyl protease family protein</fullName>
    </submittedName>
</protein>
<evidence type="ECO:0000313" key="4">
    <source>
        <dbReference type="EMBL" id="MBX7500584.1"/>
    </source>
</evidence>
<dbReference type="EMBL" id="JAIGNU010000001">
    <property type="protein sequence ID" value="MBX7500584.1"/>
    <property type="molecule type" value="Genomic_DNA"/>
</dbReference>
<gene>
    <name evidence="4" type="ORF">K3181_03930</name>
</gene>
<feature type="chain" id="PRO_5047409411" evidence="2">
    <location>
        <begin position="28"/>
        <end position="324"/>
    </location>
</feature>
<keyword evidence="1" id="KW-0378">Hydrolase</keyword>
<proteinExistence type="predicted"/>
<dbReference type="GO" id="GO:0006508">
    <property type="term" value="P:proteolysis"/>
    <property type="evidence" value="ECO:0007669"/>
    <property type="project" value="UniProtKB-KW"/>
</dbReference>
<dbReference type="InterPro" id="IPR021109">
    <property type="entry name" value="Peptidase_aspartic_dom_sf"/>
</dbReference>
<sequence>MDGMIRSALFRLTPIAACLALTAAASAQGPPLVDEGAEGVVADHALDRDRYERLTVPVTIGGNGPYRFLVDTGAQATVVSHDIAEELALPRRGQAMLVAMGSAQRVDMVEVDELSFADRSITRLLSPLLHAGNIGADGILGLDSLQDLRVLIDFREERMRVADAASLGGNSGYEIIVRARRKLGQMVITDATVDDIRISVIIDTGAQGSTGNRALLRKLRTRAQGEISATDVHGVRVLSDLSYVRQLEIGGMTMGNVPIGFTDSPTFHALGLDRRPALILGIGNMRVFDRVAIDFARRQVLFDIPGKTDPSRARAMFTGRQPGS</sequence>
<feature type="signal peptide" evidence="2">
    <location>
        <begin position="1"/>
        <end position="27"/>
    </location>
</feature>
<evidence type="ECO:0000256" key="2">
    <source>
        <dbReference type="SAM" id="SignalP"/>
    </source>
</evidence>
<dbReference type="PROSITE" id="PS50175">
    <property type="entry name" value="ASP_PROT_RETROV"/>
    <property type="match status" value="1"/>
</dbReference>
<dbReference type="InterPro" id="IPR001995">
    <property type="entry name" value="Peptidase_A2_cat"/>
</dbReference>
<name>A0ABS7JSF9_9SPHN</name>
<dbReference type="InterPro" id="IPR034122">
    <property type="entry name" value="Retropepsin-like_bacterial"/>
</dbReference>
<evidence type="ECO:0000256" key="1">
    <source>
        <dbReference type="ARBA" id="ARBA00022801"/>
    </source>
</evidence>
<dbReference type="SUPFAM" id="SSF50630">
    <property type="entry name" value="Acid proteases"/>
    <property type="match status" value="2"/>
</dbReference>
<reference evidence="4 5" key="1">
    <citation type="submission" date="2021-08" db="EMBL/GenBank/DDBJ databases">
        <title>Comparative Genomics Analysis of the Genus Qipengyuania Reveals Extensive Genetic Diversity and Metabolic Versatility, Including the Description of Fifteen Novel Species.</title>
        <authorList>
            <person name="Liu Y."/>
        </authorList>
    </citation>
    <scope>NUCLEOTIDE SEQUENCE [LARGE SCALE GENOMIC DNA]</scope>
    <source>
        <strain evidence="4 5">YG27</strain>
    </source>
</reference>